<protein>
    <submittedName>
        <fullName evidence="1">Uncharacterized protein</fullName>
    </submittedName>
</protein>
<reference evidence="1" key="1">
    <citation type="submission" date="2013-07" db="EMBL/GenBank/DDBJ databases">
        <title>The genome of Eucalyptus grandis.</title>
        <authorList>
            <person name="Schmutz J."/>
            <person name="Hayes R."/>
            <person name="Myburg A."/>
            <person name="Tuskan G."/>
            <person name="Grattapaglia D."/>
            <person name="Rokhsar D.S."/>
        </authorList>
    </citation>
    <scope>NUCLEOTIDE SEQUENCE</scope>
    <source>
        <tissue evidence="1">Leaf extractions</tissue>
    </source>
</reference>
<dbReference type="AlphaFoldDB" id="A0A059A3G7"/>
<gene>
    <name evidence="1" type="ORF">EUGRSUZ_K02064</name>
</gene>
<proteinExistence type="predicted"/>
<accession>A0A059A3G7</accession>
<dbReference type="Gramene" id="KCW48348">
    <property type="protein sequence ID" value="KCW48348"/>
    <property type="gene ID" value="EUGRSUZ_K02064"/>
</dbReference>
<name>A0A059A3G7_EUCGR</name>
<dbReference type="InParanoid" id="A0A059A3G7"/>
<dbReference type="EMBL" id="KK198763">
    <property type="protein sequence ID" value="KCW48348.1"/>
    <property type="molecule type" value="Genomic_DNA"/>
</dbReference>
<evidence type="ECO:0000313" key="1">
    <source>
        <dbReference type="EMBL" id="KCW48348.1"/>
    </source>
</evidence>
<organism evidence="1">
    <name type="scientific">Eucalyptus grandis</name>
    <name type="common">Flooded gum</name>
    <dbReference type="NCBI Taxonomy" id="71139"/>
    <lineage>
        <taxon>Eukaryota</taxon>
        <taxon>Viridiplantae</taxon>
        <taxon>Streptophyta</taxon>
        <taxon>Embryophyta</taxon>
        <taxon>Tracheophyta</taxon>
        <taxon>Spermatophyta</taxon>
        <taxon>Magnoliopsida</taxon>
        <taxon>eudicotyledons</taxon>
        <taxon>Gunneridae</taxon>
        <taxon>Pentapetalae</taxon>
        <taxon>rosids</taxon>
        <taxon>malvids</taxon>
        <taxon>Myrtales</taxon>
        <taxon>Myrtaceae</taxon>
        <taxon>Myrtoideae</taxon>
        <taxon>Eucalypteae</taxon>
        <taxon>Eucalyptus</taxon>
    </lineage>
</organism>
<sequence length="68" mass="7835">MLLLLRTTSKSTCNFRQNCLLKHMGPTITRIIQRVSGKCVNTGQSSSRTHVIRKHTFQTRKKTTVVYE</sequence>